<feature type="non-terminal residue" evidence="12">
    <location>
        <position position="47"/>
    </location>
</feature>
<dbReference type="AlphaFoldDB" id="A0A7X5N5X1"/>
<keyword evidence="8" id="KW-0274">FAD</keyword>
<dbReference type="SUPFAM" id="SSF52374">
    <property type="entry name" value="Nucleotidylyl transferase"/>
    <property type="match status" value="1"/>
</dbReference>
<dbReference type="EMBL" id="JAAGYU010002677">
    <property type="protein sequence ID" value="NEL81519.1"/>
    <property type="molecule type" value="Genomic_DNA"/>
</dbReference>
<keyword evidence="12" id="KW-0418">Kinase</keyword>
<keyword evidence="9" id="KW-0067">ATP-binding</keyword>
<dbReference type="EC" id="2.7.7.2" evidence="2"/>
<dbReference type="Pfam" id="PF06574">
    <property type="entry name" value="FAD_syn"/>
    <property type="match status" value="1"/>
</dbReference>
<organism evidence="12 13">
    <name type="scientific">Xanthomonas perforans</name>
    <dbReference type="NCBI Taxonomy" id="442694"/>
    <lineage>
        <taxon>Bacteria</taxon>
        <taxon>Pseudomonadati</taxon>
        <taxon>Pseudomonadota</taxon>
        <taxon>Gammaproteobacteria</taxon>
        <taxon>Lysobacterales</taxon>
        <taxon>Lysobacteraceae</taxon>
        <taxon>Xanthomonas</taxon>
    </lineage>
</organism>
<dbReference type="GO" id="GO:0009231">
    <property type="term" value="P:riboflavin biosynthetic process"/>
    <property type="evidence" value="ECO:0007669"/>
    <property type="project" value="InterPro"/>
</dbReference>
<keyword evidence="6" id="KW-0548">Nucleotidyltransferase</keyword>
<evidence type="ECO:0000259" key="11">
    <source>
        <dbReference type="Pfam" id="PF06574"/>
    </source>
</evidence>
<dbReference type="Proteomes" id="UP000471082">
    <property type="component" value="Unassembled WGS sequence"/>
</dbReference>
<comment type="catalytic activity">
    <reaction evidence="10">
        <text>FMN + ATP + H(+) = FAD + diphosphate</text>
        <dbReference type="Rhea" id="RHEA:17237"/>
        <dbReference type="ChEBI" id="CHEBI:15378"/>
        <dbReference type="ChEBI" id="CHEBI:30616"/>
        <dbReference type="ChEBI" id="CHEBI:33019"/>
        <dbReference type="ChEBI" id="CHEBI:57692"/>
        <dbReference type="ChEBI" id="CHEBI:58210"/>
        <dbReference type="EC" id="2.7.7.2"/>
    </reaction>
</comment>
<dbReference type="GO" id="GO:0006747">
    <property type="term" value="P:FAD biosynthetic process"/>
    <property type="evidence" value="ECO:0007669"/>
    <property type="project" value="UniProtKB-UniPathway"/>
</dbReference>
<keyword evidence="5" id="KW-0808">Transferase</keyword>
<dbReference type="InterPro" id="IPR015864">
    <property type="entry name" value="FAD_synthase"/>
</dbReference>
<proteinExistence type="predicted"/>
<dbReference type="UniPathway" id="UPA00277">
    <property type="reaction ID" value="UER00407"/>
</dbReference>
<keyword evidence="7" id="KW-0547">Nucleotide-binding</keyword>
<comment type="pathway">
    <text evidence="1">Cofactor biosynthesis; FAD biosynthesis; FAD from FMN: step 1/1.</text>
</comment>
<sequence length="47" mass="4997">MSRLFRDVEGGTLFPHGSVVCIGAFDGLHLGHRALVQHAVARARALG</sequence>
<evidence type="ECO:0000256" key="8">
    <source>
        <dbReference type="ARBA" id="ARBA00022827"/>
    </source>
</evidence>
<dbReference type="Gene3D" id="3.40.50.620">
    <property type="entry name" value="HUPs"/>
    <property type="match status" value="1"/>
</dbReference>
<reference evidence="12 13" key="1">
    <citation type="submission" date="2019-11" db="EMBL/GenBank/DDBJ databases">
        <title>Genome-resolved metagenomics to study the prevalence of co-infection and intraspecific heterogeneity among plant pathogen metapopulations.</title>
        <authorList>
            <person name="Newberry E."/>
            <person name="Bhandari R."/>
            <person name="Kemble J."/>
            <person name="Sikora E."/>
            <person name="Potnis N."/>
        </authorList>
    </citation>
    <scope>NUCLEOTIDE SEQUENCE [LARGE SCALE GENOMIC DNA]</scope>
    <source>
        <strain evidence="12">Xp_Tom_Tuscaloosa_18b</strain>
    </source>
</reference>
<keyword evidence="4" id="KW-0288">FMN</keyword>
<dbReference type="GO" id="GO:0016301">
    <property type="term" value="F:kinase activity"/>
    <property type="evidence" value="ECO:0007669"/>
    <property type="project" value="UniProtKB-KW"/>
</dbReference>
<evidence type="ECO:0000256" key="4">
    <source>
        <dbReference type="ARBA" id="ARBA00022643"/>
    </source>
</evidence>
<evidence type="ECO:0000256" key="10">
    <source>
        <dbReference type="ARBA" id="ARBA00049494"/>
    </source>
</evidence>
<name>A0A7X5N5X1_XANPE</name>
<evidence type="ECO:0000256" key="7">
    <source>
        <dbReference type="ARBA" id="ARBA00022741"/>
    </source>
</evidence>
<dbReference type="InterPro" id="IPR014729">
    <property type="entry name" value="Rossmann-like_a/b/a_fold"/>
</dbReference>
<evidence type="ECO:0000256" key="9">
    <source>
        <dbReference type="ARBA" id="ARBA00022840"/>
    </source>
</evidence>
<evidence type="ECO:0000313" key="13">
    <source>
        <dbReference type="Proteomes" id="UP000471082"/>
    </source>
</evidence>
<evidence type="ECO:0000313" key="12">
    <source>
        <dbReference type="EMBL" id="NEL81519.1"/>
    </source>
</evidence>
<dbReference type="GO" id="GO:0003919">
    <property type="term" value="F:FMN adenylyltransferase activity"/>
    <property type="evidence" value="ECO:0007669"/>
    <property type="project" value="UniProtKB-EC"/>
</dbReference>
<gene>
    <name evidence="12" type="ORF">G3W61_35225</name>
</gene>
<comment type="caution">
    <text evidence="12">The sequence shown here is derived from an EMBL/GenBank/DDBJ whole genome shotgun (WGS) entry which is preliminary data.</text>
</comment>
<evidence type="ECO:0000256" key="2">
    <source>
        <dbReference type="ARBA" id="ARBA00012393"/>
    </source>
</evidence>
<protein>
    <recommendedName>
        <fullName evidence="2">FAD synthase</fullName>
        <ecNumber evidence="2">2.7.7.2</ecNumber>
    </recommendedName>
</protein>
<accession>A0A7X5N5X1</accession>
<dbReference type="GO" id="GO:0005524">
    <property type="term" value="F:ATP binding"/>
    <property type="evidence" value="ECO:0007669"/>
    <property type="project" value="UniProtKB-KW"/>
</dbReference>
<evidence type="ECO:0000256" key="1">
    <source>
        <dbReference type="ARBA" id="ARBA00004726"/>
    </source>
</evidence>
<evidence type="ECO:0000256" key="3">
    <source>
        <dbReference type="ARBA" id="ARBA00022630"/>
    </source>
</evidence>
<evidence type="ECO:0000256" key="6">
    <source>
        <dbReference type="ARBA" id="ARBA00022695"/>
    </source>
</evidence>
<keyword evidence="3" id="KW-0285">Flavoprotein</keyword>
<feature type="domain" description="FAD synthetase" evidence="11">
    <location>
        <begin position="15"/>
        <end position="45"/>
    </location>
</feature>
<evidence type="ECO:0000256" key="5">
    <source>
        <dbReference type="ARBA" id="ARBA00022679"/>
    </source>
</evidence>